<dbReference type="SUPFAM" id="SSF55729">
    <property type="entry name" value="Acyl-CoA N-acyltransferases (Nat)"/>
    <property type="match status" value="1"/>
</dbReference>
<evidence type="ECO:0000313" key="4">
    <source>
        <dbReference type="EMBL" id="GAK47815.1"/>
    </source>
</evidence>
<dbReference type="Proteomes" id="UP000028700">
    <property type="component" value="Unassembled WGS sequence"/>
</dbReference>
<dbReference type="eggNOG" id="COG0456">
    <property type="taxonomic scope" value="Bacteria"/>
</dbReference>
<dbReference type="PANTHER" id="PTHR42919">
    <property type="entry name" value="N-ALPHA-ACETYLTRANSFERASE"/>
    <property type="match status" value="1"/>
</dbReference>
<evidence type="ECO:0000259" key="3">
    <source>
        <dbReference type="PROSITE" id="PS51186"/>
    </source>
</evidence>
<evidence type="ECO:0000313" key="5">
    <source>
        <dbReference type="Proteomes" id="UP000028700"/>
    </source>
</evidence>
<dbReference type="AlphaFoldDB" id="A0A081BIE7"/>
<sequence length="171" mass="19954">MLKIYPASSANQDQIQSIAEQTFIETFGPFNSKAHITEYVQQNLNLTKVAEEVADPRTHFFLAIDDGQVVGYLKVNEFGSQTENGLRDSLEIQRIYVLKKYHSKKVGAQLMKLAIQLATQFQVTFIWLGVWEYNERAIQFYEKFGFKRFGQHTFMMGDRPQTDWLMKRPMN</sequence>
<reference evidence="4" key="1">
    <citation type="journal article" date="2014" name="Genome Announc.">
        <title>Draft Genome Sequence of Lactobacillus oryzae Strain SG293T.</title>
        <authorList>
            <person name="Tanizawa Y."/>
            <person name="Fujisawa T."/>
            <person name="Mochizuki T."/>
            <person name="Kaminuma E."/>
            <person name="Nakamura Y."/>
            <person name="Tohno M."/>
        </authorList>
    </citation>
    <scope>NUCLEOTIDE SEQUENCE [LARGE SCALE GENOMIC DNA]</scope>
    <source>
        <strain evidence="4">SG293</strain>
    </source>
</reference>
<keyword evidence="5" id="KW-1185">Reference proteome</keyword>
<dbReference type="RefSeq" id="WP_051907218.1">
    <property type="nucleotide sequence ID" value="NZ_BBJM01000013.1"/>
</dbReference>
<dbReference type="InterPro" id="IPR000182">
    <property type="entry name" value="GNAT_dom"/>
</dbReference>
<dbReference type="Pfam" id="PF00583">
    <property type="entry name" value="Acetyltransf_1"/>
    <property type="match status" value="1"/>
</dbReference>
<dbReference type="PROSITE" id="PS51186">
    <property type="entry name" value="GNAT"/>
    <property type="match status" value="1"/>
</dbReference>
<dbReference type="CDD" id="cd04301">
    <property type="entry name" value="NAT_SF"/>
    <property type="match status" value="1"/>
</dbReference>
<dbReference type="EMBL" id="BBJM01000013">
    <property type="protein sequence ID" value="GAK47815.1"/>
    <property type="molecule type" value="Genomic_DNA"/>
</dbReference>
<evidence type="ECO:0000256" key="2">
    <source>
        <dbReference type="ARBA" id="ARBA00023315"/>
    </source>
</evidence>
<gene>
    <name evidence="4" type="ORF">LOSG293_130040</name>
</gene>
<protein>
    <submittedName>
        <fullName evidence="4">Acetyltransferase</fullName>
    </submittedName>
</protein>
<feature type="domain" description="N-acetyltransferase" evidence="3">
    <location>
        <begin position="2"/>
        <end position="171"/>
    </location>
</feature>
<dbReference type="STRING" id="1291743.LOSG293_130040"/>
<dbReference type="Gene3D" id="3.40.630.30">
    <property type="match status" value="1"/>
</dbReference>
<keyword evidence="1 4" id="KW-0808">Transferase</keyword>
<keyword evidence="2" id="KW-0012">Acyltransferase</keyword>
<proteinExistence type="predicted"/>
<comment type="caution">
    <text evidence="4">The sequence shown here is derived from an EMBL/GenBank/DDBJ whole genome shotgun (WGS) entry which is preliminary data.</text>
</comment>
<accession>A0A081BIE7</accession>
<dbReference type="InterPro" id="IPR051556">
    <property type="entry name" value="N-term/lysine_N-AcTrnsfr"/>
</dbReference>
<organism evidence="4 5">
    <name type="scientific">Secundilactobacillus oryzae JCM 18671</name>
    <dbReference type="NCBI Taxonomy" id="1291743"/>
    <lineage>
        <taxon>Bacteria</taxon>
        <taxon>Bacillati</taxon>
        <taxon>Bacillota</taxon>
        <taxon>Bacilli</taxon>
        <taxon>Lactobacillales</taxon>
        <taxon>Lactobacillaceae</taxon>
        <taxon>Secundilactobacillus</taxon>
    </lineage>
</organism>
<dbReference type="OrthoDB" id="7205533at2"/>
<dbReference type="PANTHER" id="PTHR42919:SF8">
    <property type="entry name" value="N-ALPHA-ACETYLTRANSFERASE 50"/>
    <property type="match status" value="1"/>
</dbReference>
<evidence type="ECO:0000256" key="1">
    <source>
        <dbReference type="ARBA" id="ARBA00022679"/>
    </source>
</evidence>
<dbReference type="GO" id="GO:0016747">
    <property type="term" value="F:acyltransferase activity, transferring groups other than amino-acyl groups"/>
    <property type="evidence" value="ECO:0007669"/>
    <property type="project" value="InterPro"/>
</dbReference>
<name>A0A081BIE7_9LACO</name>
<dbReference type="InterPro" id="IPR016181">
    <property type="entry name" value="Acyl_CoA_acyltransferase"/>
</dbReference>